<dbReference type="AlphaFoldDB" id="A0AAX4KM38"/>
<protein>
    <submittedName>
        <fullName evidence="2">Uncharacterized protein</fullName>
    </submittedName>
</protein>
<keyword evidence="1" id="KW-0732">Signal</keyword>
<keyword evidence="3" id="KW-1185">Reference proteome</keyword>
<sequence>MLSFFLPFLTTSAWSWCIFHCDPSTPSMVDAMVNINWTIVPSYATNFFENIIPDNLTGSMAAVNFTQIDNVHIQNHFRDRITEVENVLVTIRWEDLPANTIKWVEEHPKEDAFIAMDIGLFIAPWLLTEPVLVGLGFGRLGPVAGSAASIAQRAIGKLTARGFFAHIQSAGMKGYGKPVLDRIVRGGAALVGVGWKWLWGKKNDGGEASSSSASVASVVGKAVYENTMGGGRGYTELKRFI</sequence>
<reference evidence="2 3" key="1">
    <citation type="submission" date="2024-01" db="EMBL/GenBank/DDBJ databases">
        <title>Comparative genomics of Cryptococcus and Kwoniella reveals pathogenesis evolution and contrasting modes of karyotype evolution via chromosome fusion or intercentromeric recombination.</title>
        <authorList>
            <person name="Coelho M.A."/>
            <person name="David-Palma M."/>
            <person name="Shea T."/>
            <person name="Bowers K."/>
            <person name="McGinley-Smith S."/>
            <person name="Mohammad A.W."/>
            <person name="Gnirke A."/>
            <person name="Yurkov A.M."/>
            <person name="Nowrousian M."/>
            <person name="Sun S."/>
            <person name="Cuomo C.A."/>
            <person name="Heitman J."/>
        </authorList>
    </citation>
    <scope>NUCLEOTIDE SEQUENCE [LARGE SCALE GENOMIC DNA]</scope>
    <source>
        <strain evidence="2 3">PYCC6329</strain>
    </source>
</reference>
<organism evidence="2 3">
    <name type="scientific">Kwoniella europaea PYCC6329</name>
    <dbReference type="NCBI Taxonomy" id="1423913"/>
    <lineage>
        <taxon>Eukaryota</taxon>
        <taxon>Fungi</taxon>
        <taxon>Dikarya</taxon>
        <taxon>Basidiomycota</taxon>
        <taxon>Agaricomycotina</taxon>
        <taxon>Tremellomycetes</taxon>
        <taxon>Tremellales</taxon>
        <taxon>Cryptococcaceae</taxon>
        <taxon>Kwoniella</taxon>
    </lineage>
</organism>
<feature type="chain" id="PRO_5043746840" evidence="1">
    <location>
        <begin position="16"/>
        <end position="241"/>
    </location>
</feature>
<dbReference type="Proteomes" id="UP001358614">
    <property type="component" value="Chromosome 1"/>
</dbReference>
<proteinExistence type="predicted"/>
<evidence type="ECO:0000313" key="2">
    <source>
        <dbReference type="EMBL" id="WWD06670.1"/>
    </source>
</evidence>
<accession>A0AAX4KM38</accession>
<feature type="signal peptide" evidence="1">
    <location>
        <begin position="1"/>
        <end position="15"/>
    </location>
</feature>
<evidence type="ECO:0000313" key="3">
    <source>
        <dbReference type="Proteomes" id="UP001358614"/>
    </source>
</evidence>
<dbReference type="RefSeq" id="XP_066084637.1">
    <property type="nucleotide sequence ID" value="XM_066228540.1"/>
</dbReference>
<dbReference type="KEGG" id="ker:91103565"/>
<dbReference type="GeneID" id="91103565"/>
<name>A0AAX4KM38_9TREE</name>
<gene>
    <name evidence="2" type="ORF">V865_004764</name>
</gene>
<dbReference type="InterPro" id="IPR038213">
    <property type="entry name" value="IFI6/IFI27-like_sf"/>
</dbReference>
<evidence type="ECO:0000256" key="1">
    <source>
        <dbReference type="SAM" id="SignalP"/>
    </source>
</evidence>
<dbReference type="EMBL" id="CP144089">
    <property type="protein sequence ID" value="WWD06670.1"/>
    <property type="molecule type" value="Genomic_DNA"/>
</dbReference>
<dbReference type="Gene3D" id="6.10.110.10">
    <property type="match status" value="1"/>
</dbReference>